<dbReference type="Proteomes" id="UP000730481">
    <property type="component" value="Unassembled WGS sequence"/>
</dbReference>
<feature type="compositionally biased region" description="Basic residues" evidence="1">
    <location>
        <begin position="242"/>
        <end position="255"/>
    </location>
</feature>
<evidence type="ECO:0000256" key="1">
    <source>
        <dbReference type="SAM" id="MobiDB-lite"/>
    </source>
</evidence>
<reference evidence="2" key="1">
    <citation type="journal article" date="2017" name="Mycologia">
        <title>Fusarium algeriense, sp. nov., a novel toxigenic crown rot pathogen of durum wheat from Algeria is nested in the Fusarium burgessii species complex.</title>
        <authorList>
            <person name="Laraba I."/>
            <person name="Keddad A."/>
            <person name="Boureghda H."/>
            <person name="Abdallah N."/>
            <person name="Vaughan M.M."/>
            <person name="Proctor R.H."/>
            <person name="Busman M."/>
            <person name="O'Donnell K."/>
        </authorList>
    </citation>
    <scope>NUCLEOTIDE SEQUENCE</scope>
    <source>
        <strain evidence="2">NRRL 25174</strain>
    </source>
</reference>
<evidence type="ECO:0000313" key="2">
    <source>
        <dbReference type="EMBL" id="KAF4340227.1"/>
    </source>
</evidence>
<feature type="region of interest" description="Disordered" evidence="1">
    <location>
        <begin position="91"/>
        <end position="255"/>
    </location>
</feature>
<dbReference type="OrthoDB" id="5105828at2759"/>
<protein>
    <submittedName>
        <fullName evidence="2">Uncharacterized protein</fullName>
    </submittedName>
</protein>
<feature type="compositionally biased region" description="Low complexity" evidence="1">
    <location>
        <begin position="153"/>
        <end position="162"/>
    </location>
</feature>
<comment type="caution">
    <text evidence="2">The sequence shown here is derived from an EMBL/GenBank/DDBJ whole genome shotgun (WGS) entry which is preliminary data.</text>
</comment>
<feature type="compositionally biased region" description="Acidic residues" evidence="1">
    <location>
        <begin position="220"/>
        <end position="229"/>
    </location>
</feature>
<dbReference type="EMBL" id="PVQB02000246">
    <property type="protein sequence ID" value="KAF4340227.1"/>
    <property type="molecule type" value="Genomic_DNA"/>
</dbReference>
<reference evidence="2" key="2">
    <citation type="submission" date="2020-02" db="EMBL/GenBank/DDBJ databases">
        <title>Identification and distribution of gene clusters putatively required for synthesis of sphingolipid metabolism inhibitors in phylogenetically diverse species of the filamentous fungus Fusarium.</title>
        <authorList>
            <person name="Kim H.-S."/>
            <person name="Busman M."/>
            <person name="Brown D.W."/>
            <person name="Divon H."/>
            <person name="Uhlig S."/>
            <person name="Proctor R.H."/>
        </authorList>
    </citation>
    <scope>NUCLEOTIDE SEQUENCE</scope>
    <source>
        <strain evidence="2">NRRL 25174</strain>
    </source>
</reference>
<proteinExistence type="predicted"/>
<organism evidence="2 3">
    <name type="scientific">Fusarium beomiforme</name>
    <dbReference type="NCBI Taxonomy" id="44412"/>
    <lineage>
        <taxon>Eukaryota</taxon>
        <taxon>Fungi</taxon>
        <taxon>Dikarya</taxon>
        <taxon>Ascomycota</taxon>
        <taxon>Pezizomycotina</taxon>
        <taxon>Sordariomycetes</taxon>
        <taxon>Hypocreomycetidae</taxon>
        <taxon>Hypocreales</taxon>
        <taxon>Nectriaceae</taxon>
        <taxon>Fusarium</taxon>
        <taxon>Fusarium burgessii species complex</taxon>
    </lineage>
</organism>
<dbReference type="AlphaFoldDB" id="A0A9P5DWR1"/>
<feature type="compositionally biased region" description="Polar residues" evidence="1">
    <location>
        <begin position="174"/>
        <end position="188"/>
    </location>
</feature>
<accession>A0A9P5DWR1</accession>
<name>A0A9P5DWR1_9HYPO</name>
<evidence type="ECO:0000313" key="3">
    <source>
        <dbReference type="Proteomes" id="UP000730481"/>
    </source>
</evidence>
<gene>
    <name evidence="2" type="ORF">FBEOM_5924</name>
</gene>
<keyword evidence="3" id="KW-1185">Reference proteome</keyword>
<sequence length="255" mass="27766">MRPQAKLLALIADQIHVSDAPTSASSMQVRIGDLSGVISALDRLGDGGMVLTCETHFQVYRASRASRGYPSGLPDLLEEYRRTWMKLQRGKLCDPAVNQPPSPEDEMRSPAEEQGDLVNDDPSPNNEPLGGSSGVSHPFGQPDQDMLDRLADTANNNSNTSAGFWDSPTPFRSLLTNQRTGTQTSVPQPFTVGPSAPVQGQEPGAKGLEDGEVISISSSSDEEMMEDQQEQAINFVEVGNGRSKKRKRRNNRDRD</sequence>